<comment type="caution">
    <text evidence="3">The sequence shown here is derived from an EMBL/GenBank/DDBJ whole genome shotgun (WGS) entry which is preliminary data.</text>
</comment>
<dbReference type="Proteomes" id="UP000279259">
    <property type="component" value="Unassembled WGS sequence"/>
</dbReference>
<protein>
    <recommendedName>
        <fullName evidence="2">TauD/TfdA-like domain-containing protein</fullName>
    </recommendedName>
</protein>
<evidence type="ECO:0000259" key="2">
    <source>
        <dbReference type="Pfam" id="PF02668"/>
    </source>
</evidence>
<reference evidence="3 4" key="1">
    <citation type="submission" date="2018-11" db="EMBL/GenBank/DDBJ databases">
        <title>Genome sequence of Saitozyma podzolica DSM 27192.</title>
        <authorList>
            <person name="Aliyu H."/>
            <person name="Gorte O."/>
            <person name="Ochsenreither K."/>
        </authorList>
    </citation>
    <scope>NUCLEOTIDE SEQUENCE [LARGE SCALE GENOMIC DNA]</scope>
    <source>
        <strain evidence="3 4">DSM 27192</strain>
    </source>
</reference>
<evidence type="ECO:0000256" key="1">
    <source>
        <dbReference type="ARBA" id="ARBA00023002"/>
    </source>
</evidence>
<dbReference type="STRING" id="1890683.A0A427YDJ0"/>
<dbReference type="InterPro" id="IPR042098">
    <property type="entry name" value="TauD-like_sf"/>
</dbReference>
<dbReference type="EMBL" id="RSCD01000015">
    <property type="protein sequence ID" value="RSH89123.1"/>
    <property type="molecule type" value="Genomic_DNA"/>
</dbReference>
<name>A0A427YDJ0_9TREE</name>
<dbReference type="AlphaFoldDB" id="A0A427YDJ0"/>
<evidence type="ECO:0000313" key="3">
    <source>
        <dbReference type="EMBL" id="RSH89123.1"/>
    </source>
</evidence>
<proteinExistence type="predicted"/>
<evidence type="ECO:0000313" key="4">
    <source>
        <dbReference type="Proteomes" id="UP000279259"/>
    </source>
</evidence>
<accession>A0A427YDJ0</accession>
<keyword evidence="1" id="KW-0560">Oxidoreductase</keyword>
<dbReference type="Pfam" id="PF02668">
    <property type="entry name" value="TauD"/>
    <property type="match status" value="1"/>
</dbReference>
<dbReference type="Gene3D" id="3.60.130.10">
    <property type="entry name" value="Clavaminate synthase-like"/>
    <property type="match status" value="1"/>
</dbReference>
<keyword evidence="4" id="KW-1185">Reference proteome</keyword>
<dbReference type="SUPFAM" id="SSF51197">
    <property type="entry name" value="Clavaminate synthase-like"/>
    <property type="match status" value="1"/>
</dbReference>
<sequence length="369" mass="41917">MAVAVVQAPVSALQDSFKALELSYRDKQFVKQQLSRRIFQTSYEPSLEWWSSNQAEYVKPSDDPLPTCFPASVSPSSLWDGKALVNEPEKWLYQFTEVDIRHINAAYDHFVSLNLPNNVIARDTYPISEESELYKALEKARQEINHGLGLRVLRGLPVDSWTRAKQLVVFAGISAYIGGRRIKQGKQNVVHLRDITNLDVDKRPAITVKGQTSGNQGKIYGSGTFQYRKPLIFAVDDKNVISSYSRRPYFGFYEADPDVPALPKPKHLALDAVHFTAEQFSLDLDLQKGDLEYFNNLTVFHARTSSEDSEKNARHLVRVWLENKGQELPSDLREHYDRLNDGIAHAWPLEAWDSTDPYVTLADASTESK</sequence>
<gene>
    <name evidence="3" type="ORF">EHS25_002789</name>
</gene>
<organism evidence="3 4">
    <name type="scientific">Saitozyma podzolica</name>
    <dbReference type="NCBI Taxonomy" id="1890683"/>
    <lineage>
        <taxon>Eukaryota</taxon>
        <taxon>Fungi</taxon>
        <taxon>Dikarya</taxon>
        <taxon>Basidiomycota</taxon>
        <taxon>Agaricomycotina</taxon>
        <taxon>Tremellomycetes</taxon>
        <taxon>Tremellales</taxon>
        <taxon>Trimorphomycetaceae</taxon>
        <taxon>Saitozyma</taxon>
    </lineage>
</organism>
<dbReference type="OrthoDB" id="272271at2759"/>
<dbReference type="InterPro" id="IPR003819">
    <property type="entry name" value="TauD/TfdA-like"/>
</dbReference>
<feature type="domain" description="TauD/TfdA-like" evidence="2">
    <location>
        <begin position="264"/>
        <end position="320"/>
    </location>
</feature>
<dbReference type="GO" id="GO:0016491">
    <property type="term" value="F:oxidoreductase activity"/>
    <property type="evidence" value="ECO:0007669"/>
    <property type="project" value="UniProtKB-KW"/>
</dbReference>